<evidence type="ECO:0000313" key="2">
    <source>
        <dbReference type="Proteomes" id="UP000620262"/>
    </source>
</evidence>
<sequence>MTTMSLTENDEPGDRGILSALRQIKAFAKESDSDCSCTLIIGELLAHLVPRQRAAVVQELFMSALRQRTKVGTLLELLRELDQFGPASEIGEVDEAALIFDDVAKQARMGSQLLRAFAANRRDILDAQRTFVANPAGERLS</sequence>
<dbReference type="EMBL" id="JADBEC010000002">
    <property type="protein sequence ID" value="MBE1508821.1"/>
    <property type="molecule type" value="Genomic_DNA"/>
</dbReference>
<comment type="caution">
    <text evidence="1">The sequence shown here is derived from an EMBL/GenBank/DDBJ whole genome shotgun (WGS) entry which is preliminary data.</text>
</comment>
<dbReference type="RefSeq" id="WP_192732357.1">
    <property type="nucleotide sequence ID" value="NZ_BAAAVL010000011.1"/>
</dbReference>
<keyword evidence="2" id="KW-1185">Reference proteome</keyword>
<reference evidence="1 2" key="1">
    <citation type="submission" date="2020-10" db="EMBL/GenBank/DDBJ databases">
        <title>Sequencing the genomes of 1000 actinobacteria strains.</title>
        <authorList>
            <person name="Klenk H.-P."/>
        </authorList>
    </citation>
    <scope>NUCLEOTIDE SEQUENCE [LARGE SCALE GENOMIC DNA]</scope>
    <source>
        <strain evidence="1 2">DSM 7307</strain>
    </source>
</reference>
<protein>
    <submittedName>
        <fullName evidence="1">Uncharacterized protein</fullName>
    </submittedName>
</protein>
<accession>A0ABR9J0B3</accession>
<gene>
    <name evidence="1" type="ORF">H4W29_006066</name>
</gene>
<name>A0ABR9J0B3_RHIVS</name>
<dbReference type="Proteomes" id="UP000620262">
    <property type="component" value="Unassembled WGS sequence"/>
</dbReference>
<proteinExistence type="predicted"/>
<organism evidence="1 2">
    <name type="scientific">Rhizobium viscosum</name>
    <name type="common">Arthrobacter viscosus</name>
    <dbReference type="NCBI Taxonomy" id="1673"/>
    <lineage>
        <taxon>Bacteria</taxon>
        <taxon>Pseudomonadati</taxon>
        <taxon>Pseudomonadota</taxon>
        <taxon>Alphaproteobacteria</taxon>
        <taxon>Hyphomicrobiales</taxon>
        <taxon>Rhizobiaceae</taxon>
        <taxon>Rhizobium/Agrobacterium group</taxon>
        <taxon>Rhizobium</taxon>
    </lineage>
</organism>
<evidence type="ECO:0000313" key="1">
    <source>
        <dbReference type="EMBL" id="MBE1508821.1"/>
    </source>
</evidence>